<feature type="compositionally biased region" description="Basic and acidic residues" evidence="5">
    <location>
        <begin position="206"/>
        <end position="219"/>
    </location>
</feature>
<accession>A0ABQ8UJF9</accession>
<dbReference type="Gene3D" id="3.30.450.60">
    <property type="match status" value="1"/>
</dbReference>
<dbReference type="CDD" id="cd09253">
    <property type="entry name" value="AP-4_Mu4_Cterm"/>
    <property type="match status" value="1"/>
</dbReference>
<gene>
    <name evidence="7" type="ORF">PAPYR_5907</name>
</gene>
<keyword evidence="4" id="KW-0472">Membrane</keyword>
<evidence type="ECO:0000259" key="6">
    <source>
        <dbReference type="PROSITE" id="PS51072"/>
    </source>
</evidence>
<dbReference type="Gene3D" id="1.10.472.10">
    <property type="entry name" value="Cyclin-like"/>
    <property type="match status" value="2"/>
</dbReference>
<dbReference type="Proteomes" id="UP001141327">
    <property type="component" value="Unassembled WGS sequence"/>
</dbReference>
<dbReference type="InterPro" id="IPR028565">
    <property type="entry name" value="MHD"/>
</dbReference>
<name>A0ABQ8UJF9_9EUKA</name>
<dbReference type="SMART" id="SM01332">
    <property type="entry name" value="Cyclin_C"/>
    <property type="match status" value="1"/>
</dbReference>
<dbReference type="SUPFAM" id="SSF47954">
    <property type="entry name" value="Cyclin-like"/>
    <property type="match status" value="2"/>
</dbReference>
<feature type="compositionally biased region" description="Low complexity" evidence="5">
    <location>
        <begin position="245"/>
        <end position="260"/>
    </location>
</feature>
<evidence type="ECO:0000256" key="5">
    <source>
        <dbReference type="SAM" id="MobiDB-lite"/>
    </source>
</evidence>
<evidence type="ECO:0000256" key="4">
    <source>
        <dbReference type="ARBA" id="ARBA00023136"/>
    </source>
</evidence>
<keyword evidence="2" id="KW-0813">Transport</keyword>
<protein>
    <submittedName>
        <fullName evidence="7">Adaptor protein complex 4 (AP-4)</fullName>
    </submittedName>
</protein>
<evidence type="ECO:0000313" key="8">
    <source>
        <dbReference type="Proteomes" id="UP001141327"/>
    </source>
</evidence>
<dbReference type="InterPro" id="IPR036168">
    <property type="entry name" value="AP2_Mu_C_sf"/>
</dbReference>
<dbReference type="InterPro" id="IPR013763">
    <property type="entry name" value="Cyclin-like_dom"/>
</dbReference>
<evidence type="ECO:0000256" key="2">
    <source>
        <dbReference type="ARBA" id="ARBA00022448"/>
    </source>
</evidence>
<dbReference type="SMART" id="SM00385">
    <property type="entry name" value="CYCLIN"/>
    <property type="match status" value="1"/>
</dbReference>
<dbReference type="Gene3D" id="2.60.40.1170">
    <property type="entry name" value="Mu homology domain, subdomain B"/>
    <property type="match status" value="2"/>
</dbReference>
<evidence type="ECO:0000256" key="1">
    <source>
        <dbReference type="ARBA" id="ARBA00004308"/>
    </source>
</evidence>
<dbReference type="Pfam" id="PF02984">
    <property type="entry name" value="Cyclin_C"/>
    <property type="match status" value="2"/>
</dbReference>
<feature type="domain" description="MHD" evidence="6">
    <location>
        <begin position="976"/>
        <end position="1212"/>
    </location>
</feature>
<dbReference type="Pfam" id="PF00928">
    <property type="entry name" value="Adap_comp_sub"/>
    <property type="match status" value="1"/>
</dbReference>
<dbReference type="InterPro" id="IPR050431">
    <property type="entry name" value="Adaptor_comp_med_subunit"/>
</dbReference>
<feature type="compositionally biased region" description="Acidic residues" evidence="5">
    <location>
        <begin position="192"/>
        <end position="205"/>
    </location>
</feature>
<comment type="subcellular location">
    <subcellularLocation>
        <location evidence="1">Endomembrane system</location>
    </subcellularLocation>
</comment>
<evidence type="ECO:0000256" key="3">
    <source>
        <dbReference type="ARBA" id="ARBA00022927"/>
    </source>
</evidence>
<dbReference type="EMBL" id="JAPMOS010000030">
    <property type="protein sequence ID" value="KAJ4458358.1"/>
    <property type="molecule type" value="Genomic_DNA"/>
</dbReference>
<keyword evidence="8" id="KW-1185">Reference proteome</keyword>
<dbReference type="InterPro" id="IPR036915">
    <property type="entry name" value="Cyclin-like_sf"/>
</dbReference>
<dbReference type="PANTHER" id="PTHR10529">
    <property type="entry name" value="AP COMPLEX SUBUNIT MU"/>
    <property type="match status" value="1"/>
</dbReference>
<dbReference type="CDD" id="cd14838">
    <property type="entry name" value="AP4_Mu_N"/>
    <property type="match status" value="1"/>
</dbReference>
<evidence type="ECO:0000313" key="7">
    <source>
        <dbReference type="EMBL" id="KAJ4458358.1"/>
    </source>
</evidence>
<reference evidence="7" key="1">
    <citation type="journal article" date="2022" name="bioRxiv">
        <title>Genomics of Preaxostyla Flagellates Illuminates Evolutionary Transitions and the Path Towards Mitochondrial Loss.</title>
        <authorList>
            <person name="Novak L.V.F."/>
            <person name="Treitli S.C."/>
            <person name="Pyrih J."/>
            <person name="Halakuc P."/>
            <person name="Pipaliya S.V."/>
            <person name="Vacek V."/>
            <person name="Brzon O."/>
            <person name="Soukal P."/>
            <person name="Eme L."/>
            <person name="Dacks J.B."/>
            <person name="Karnkowska A."/>
            <person name="Elias M."/>
            <person name="Hampl V."/>
        </authorList>
    </citation>
    <scope>NUCLEOTIDE SEQUENCE</scope>
    <source>
        <strain evidence="7">RCP-MX</strain>
    </source>
</reference>
<organism evidence="7 8">
    <name type="scientific">Paratrimastix pyriformis</name>
    <dbReference type="NCBI Taxonomy" id="342808"/>
    <lineage>
        <taxon>Eukaryota</taxon>
        <taxon>Metamonada</taxon>
        <taxon>Preaxostyla</taxon>
        <taxon>Paratrimastigidae</taxon>
        <taxon>Paratrimastix</taxon>
    </lineage>
</organism>
<dbReference type="InterPro" id="IPR001392">
    <property type="entry name" value="Clathrin_mu"/>
</dbReference>
<sequence>MSCVQAAGLPSDSWRSSPLLPLTSAAPFPHQILSMERYLLNGLRFDLSTVTPRNFLKRFLKAASADSRVAFLAYFLAEITLQYIKFLKSPFVTRTHTATFICAQFLAEITLQYIEFLKYPPSVIAASAVVLALYTMHWTVWTPTMERYFAHTLDELRPCIAELHRAYLTLAQTNLQAISTKYSRSDAFRDELPDDSTEGDDEYDDEKGSRPGDDDHDAFTHGTRSRSGTGDEGPQHQSPPRRRPTPTSQTAEEKTVVVVVEGEDPLLEARTTTPSKPPGLDGPSRAVPAPGSVVVEAVATALWRRRAPVCVGEPVPRFQEQLAPLLLEALPAHPVQAAVDCPPAGHPALLAHPMQAADCPPALPAYPADCNPAGHPALVARPVQAAVDCPPAKHPALVAHPVHAADCNPRDQECNPDQTIIYVRDTSRLDEAALVPSRGSILVLDQEEPSRFREICTLASKHHLRVLLATTTTTSAGAQIANRASAQLQIVTFHYALDVGLEPFVSYLRRFPTCLSRDDLRALHAFLGGSICAAMLLLGQRKLLQDSTPGEDGRGPEGNVPIPRVLAPFPLAGPVLAFLVGLMTPQLARTPYFFNLAGLFCRGDDDDDDEEEEEAAADPAYDDEDSYIIRMDESTDLRWFLPISESEYKIASPLYRRALSLACQLAPPLPFDANLGTCRSPCCPPALGRHRTFLPPLSSLHETLSAFARSCVISFIPTDWKHPDVDQIRVILLETQFRPSPTAPAVRLLFNFIGSATLPPELPTDPTLYATLMQLGVSVFGCNQDELSECLRHNQRWMSISQLFILSQKGDAIVSRDYRGDVPRTSLDVFFRKIMSSRGDLPPIFAADGVIFAYVKRGGLYVVTTTRFNASPFFLIEFLSRLMRICKDFCGVLTEESVRKNFVLIYELLDEILDFGYVQSTSTQLIKPFIHNEPVLIESQSPVFGAGLANVVKFASGTKTQPSTAANKPVVSDMNRNEIYVDLLERINCVFGRNGEIINSEVDGFIQMKSFLVGNPELKLGLNEDLVVGRANVTPGSTPSLVLDDCNFHECVKLEEFERERVLSLNPPIGEFTVMNYRIMECDGRPRDFRIPFRVVAFVDTVSTHKFEVLVKVRAEIPAERYAGNVFVRIPVPQCSTGVTCELAPTAQAQTTEYKSAEKAVTWLIKRFNGCNEWQLLIRITTDQAITPYVRRQLGPVRSVAVRCRALSQLLV</sequence>
<dbReference type="SUPFAM" id="SSF49447">
    <property type="entry name" value="Second domain of Mu2 adaptin subunit (ap50) of ap2 adaptor"/>
    <property type="match status" value="1"/>
</dbReference>
<dbReference type="InterPro" id="IPR011012">
    <property type="entry name" value="Longin-like_dom_sf"/>
</dbReference>
<dbReference type="SUPFAM" id="SSF64356">
    <property type="entry name" value="SNARE-like"/>
    <property type="match status" value="1"/>
</dbReference>
<feature type="region of interest" description="Disordered" evidence="5">
    <location>
        <begin position="186"/>
        <end position="287"/>
    </location>
</feature>
<comment type="caution">
    <text evidence="7">The sequence shown here is derived from an EMBL/GenBank/DDBJ whole genome shotgun (WGS) entry which is preliminary data.</text>
</comment>
<keyword evidence="3" id="KW-0653">Protein transport</keyword>
<proteinExistence type="predicted"/>
<dbReference type="PRINTS" id="PR00314">
    <property type="entry name" value="CLATHRINADPT"/>
</dbReference>
<dbReference type="PROSITE" id="PS51072">
    <property type="entry name" value="MHD"/>
    <property type="match status" value="1"/>
</dbReference>
<dbReference type="InterPro" id="IPR004367">
    <property type="entry name" value="Cyclin_C-dom"/>
</dbReference>